<dbReference type="EMBL" id="JACRUJ010000002">
    <property type="protein sequence ID" value="MBC5841414.1"/>
    <property type="molecule type" value="Genomic_DNA"/>
</dbReference>
<dbReference type="Pfam" id="PF00534">
    <property type="entry name" value="Glycos_transf_1"/>
    <property type="match status" value="1"/>
</dbReference>
<protein>
    <submittedName>
        <fullName evidence="2">Glycosyltransferase</fullName>
    </submittedName>
</protein>
<dbReference type="Gene3D" id="3.40.50.2000">
    <property type="entry name" value="Glycogen Phosphorylase B"/>
    <property type="match status" value="1"/>
</dbReference>
<dbReference type="SUPFAM" id="SSF53756">
    <property type="entry name" value="UDP-Glycosyltransferase/glycogen phosphorylase"/>
    <property type="match status" value="1"/>
</dbReference>
<feature type="domain" description="Glycosyl transferase family 1" evidence="1">
    <location>
        <begin position="195"/>
        <end position="340"/>
    </location>
</feature>
<keyword evidence="3" id="KW-1185">Reference proteome</keyword>
<dbReference type="Proteomes" id="UP000629963">
    <property type="component" value="Unassembled WGS sequence"/>
</dbReference>
<evidence type="ECO:0000313" key="2">
    <source>
        <dbReference type="EMBL" id="MBC5841414.1"/>
    </source>
</evidence>
<gene>
    <name evidence="2" type="ORF">H8R23_08350</name>
</gene>
<sequence>MNFLIITHVSHIYQDEKYHAYAPYTNEMNVWAKYADEITLLAPQSCKVPTAIDSVYQHNHINFMKLENFDILTIKSIVLAVSKVPKILVQMYQAMQKADHIHLRCPGNIGLLGCFVQILFPNKKKTAKYAGNWDPKAKQPWTYKLQQKILQNTFLTRNMQVLIYGEWEGQTKNSKSFFTASYREEERVCISRAFSNTELRFIFVGSLVKGKDPMYAIQLIEQLYNKGYAVTLDLYGEGAEREYLEQYILKNNVDKIVTLKGNQDRENLKKAYQKSDFVVLPSNSEGWPKAIAEGMFWGCVPLATNVSCVSTMFNREERGLLLTKKLNEDVATLVLLIDNPEVYNSKQKAAITWSRRYTLDLFESEIKKLIL</sequence>
<evidence type="ECO:0000313" key="3">
    <source>
        <dbReference type="Proteomes" id="UP000629963"/>
    </source>
</evidence>
<dbReference type="CDD" id="cd03801">
    <property type="entry name" value="GT4_PimA-like"/>
    <property type="match status" value="1"/>
</dbReference>
<reference evidence="2 3" key="1">
    <citation type="submission" date="2020-08" db="EMBL/GenBank/DDBJ databases">
        <title>Description of novel Flavobacterium F-380 isolate.</title>
        <authorList>
            <person name="Saticioglu I.B."/>
            <person name="Duman M."/>
            <person name="Altun S."/>
        </authorList>
    </citation>
    <scope>NUCLEOTIDE SEQUENCE [LARGE SCALE GENOMIC DNA]</scope>
    <source>
        <strain evidence="2 3">F-380</strain>
    </source>
</reference>
<dbReference type="InterPro" id="IPR001296">
    <property type="entry name" value="Glyco_trans_1"/>
</dbReference>
<dbReference type="RefSeq" id="WP_187009997.1">
    <property type="nucleotide sequence ID" value="NZ_JACRUI010000002.1"/>
</dbReference>
<dbReference type="PANTHER" id="PTHR45947:SF11">
    <property type="entry name" value="SLR1508 PROTEIN"/>
    <property type="match status" value="1"/>
</dbReference>
<accession>A0ABR7J795</accession>
<name>A0ABR7J795_9FLAO</name>
<dbReference type="InterPro" id="IPR050194">
    <property type="entry name" value="Glycosyltransferase_grp1"/>
</dbReference>
<evidence type="ECO:0000259" key="1">
    <source>
        <dbReference type="Pfam" id="PF00534"/>
    </source>
</evidence>
<organism evidence="2 3">
    <name type="scientific">Flavobacterium kayseriense</name>
    <dbReference type="NCBI Taxonomy" id="2764714"/>
    <lineage>
        <taxon>Bacteria</taxon>
        <taxon>Pseudomonadati</taxon>
        <taxon>Bacteroidota</taxon>
        <taxon>Flavobacteriia</taxon>
        <taxon>Flavobacteriales</taxon>
        <taxon>Flavobacteriaceae</taxon>
        <taxon>Flavobacterium</taxon>
    </lineage>
</organism>
<comment type="caution">
    <text evidence="2">The sequence shown here is derived from an EMBL/GenBank/DDBJ whole genome shotgun (WGS) entry which is preliminary data.</text>
</comment>
<dbReference type="PANTHER" id="PTHR45947">
    <property type="entry name" value="SULFOQUINOVOSYL TRANSFERASE SQD2"/>
    <property type="match status" value="1"/>
</dbReference>
<proteinExistence type="predicted"/>